<dbReference type="GeneID" id="24105142"/>
<dbReference type="AGR" id="WB:WBGene00255553"/>
<reference evidence="1 2" key="1">
    <citation type="journal article" date="1998" name="Science">
        <title>Genome sequence of the nematode C. elegans: a platform for investigating biology.</title>
        <authorList>
            <consortium name="The C. elegans sequencing consortium"/>
            <person name="Sulson J.E."/>
            <person name="Waterston R."/>
        </authorList>
    </citation>
    <scope>NUCLEOTIDE SEQUENCE [LARGE SCALE GENOMIC DNA]</scope>
    <source>
        <strain evidence="1 2">Bristol N2</strain>
    </source>
</reference>
<dbReference type="CTD" id="24105142"/>
<dbReference type="WormBase" id="Y51H4A.941">
    <property type="protein sequence ID" value="CE50048"/>
    <property type="gene ID" value="WBGene00255553"/>
</dbReference>
<protein>
    <submittedName>
        <fullName evidence="1">Uncharacterized protein</fullName>
    </submittedName>
</protein>
<dbReference type="Proteomes" id="UP000001940">
    <property type="component" value="Chromosome IV"/>
</dbReference>
<evidence type="ECO:0000313" key="1">
    <source>
        <dbReference type="EMBL" id="CDX47437.1"/>
    </source>
</evidence>
<dbReference type="InParanoid" id="A0A078BPH2"/>
<accession>A0A078BPH2</accession>
<evidence type="ECO:0000313" key="2">
    <source>
        <dbReference type="Proteomes" id="UP000001940"/>
    </source>
</evidence>
<organism evidence="1 2">
    <name type="scientific">Caenorhabditis elegans</name>
    <dbReference type="NCBI Taxonomy" id="6239"/>
    <lineage>
        <taxon>Eukaryota</taxon>
        <taxon>Metazoa</taxon>
        <taxon>Ecdysozoa</taxon>
        <taxon>Nematoda</taxon>
        <taxon>Chromadorea</taxon>
        <taxon>Rhabditida</taxon>
        <taxon>Rhabditina</taxon>
        <taxon>Rhabditomorpha</taxon>
        <taxon>Rhabditoidea</taxon>
        <taxon>Rhabditidae</taxon>
        <taxon>Peloderinae</taxon>
        <taxon>Caenorhabditis</taxon>
    </lineage>
</organism>
<evidence type="ECO:0000313" key="3">
    <source>
        <dbReference type="WormBase" id="Y51H4A.941"/>
    </source>
</evidence>
<proteinExistence type="predicted"/>
<keyword evidence="2" id="KW-1185">Reference proteome</keyword>
<gene>
    <name evidence="1" type="ORF">CELE_Y51H4A.941</name>
    <name evidence="1 3" type="ORF">Y51H4A.941</name>
</gene>
<dbReference type="EMBL" id="BX284604">
    <property type="protein sequence ID" value="CDX47437.1"/>
    <property type="molecule type" value="Genomic_DNA"/>
</dbReference>
<sequence length="101" mass="11527">MESLDTNSAKYILQVPQLPPLPAHVGQQLKNKQMLESIFQCNRETQQQPENRIVPTKRLDSKKLPTVSKFDNSIKQNILYGTCPTTLILFKASQEIAQMKD</sequence>
<name>A0A078BPH2_CAEEL</name>
<dbReference type="SMR" id="A0A078BPH2"/>
<dbReference type="AlphaFoldDB" id="A0A078BPH2"/>
<dbReference type="KEGG" id="cel:CELE_Y51H4A.941"/>
<dbReference type="RefSeq" id="NP_001294096.1">
    <property type="nucleotide sequence ID" value="NM_001307167.1"/>
</dbReference>